<reference evidence="2" key="1">
    <citation type="submission" date="2018-07" db="EMBL/GenBank/DDBJ databases">
        <title>Giant CbK-like Caulobacter bacteriophages have genetically divergent genomes.</title>
        <authorList>
            <person name="Wilson K.M."/>
            <person name="Ely B."/>
        </authorList>
    </citation>
    <scope>NUCLEOTIDE SEQUENCE [LARGE SCALE GENOMIC DNA]</scope>
</reference>
<accession>A0A385ED82</accession>
<reference evidence="1 2" key="2">
    <citation type="submission" date="2018-09" db="EMBL/GenBank/DDBJ databases">
        <title>Giant CbK-like Caulobacter bacteriophages have genetically divergent genomes.</title>
        <authorList>
            <person name="Wilson K."/>
            <person name="Ely B."/>
        </authorList>
    </citation>
    <scope>NUCLEOTIDE SEQUENCE [LARGE SCALE GENOMIC DNA]</scope>
</reference>
<organism evidence="1 2">
    <name type="scientific">Caulobacter phage CcrPW</name>
    <dbReference type="NCBI Taxonomy" id="2283271"/>
    <lineage>
        <taxon>Viruses</taxon>
        <taxon>Duplodnaviria</taxon>
        <taxon>Heunggongvirae</taxon>
        <taxon>Uroviricota</taxon>
        <taxon>Caudoviricetes</taxon>
        <taxon>Jeanschmidtviridae</taxon>
        <taxon>Colossusvirus</taxon>
        <taxon>Colossusvirus PW</taxon>
    </lineage>
</organism>
<dbReference type="Proteomes" id="UP000259026">
    <property type="component" value="Segment"/>
</dbReference>
<dbReference type="EMBL" id="MH588545">
    <property type="protein sequence ID" value="AXQ68698.1"/>
    <property type="molecule type" value="Genomic_DNA"/>
</dbReference>
<evidence type="ECO:0000313" key="1">
    <source>
        <dbReference type="EMBL" id="AXQ68698.1"/>
    </source>
</evidence>
<proteinExistence type="predicted"/>
<protein>
    <submittedName>
        <fullName evidence="1">Uncharacterized protein</fullName>
    </submittedName>
</protein>
<name>A0A385ED82_9CAUD</name>
<keyword evidence="2" id="KW-1185">Reference proteome</keyword>
<sequence length="37" mass="4180">MLTILILLVLLSGGALPFTSAYLREKRRGQNQYESRA</sequence>
<gene>
    <name evidence="1" type="ORF">CcrPW_gp159c</name>
</gene>
<evidence type="ECO:0000313" key="2">
    <source>
        <dbReference type="Proteomes" id="UP000259026"/>
    </source>
</evidence>